<dbReference type="HOGENOM" id="CLU_1076944_0_0_11"/>
<accession>F5XNP8</accession>
<dbReference type="OrthoDB" id="4856867at2"/>
<keyword evidence="3" id="KW-1185">Reference proteome</keyword>
<dbReference type="EMBL" id="AP012204">
    <property type="protein sequence ID" value="BAK34162.1"/>
    <property type="molecule type" value="Genomic_DNA"/>
</dbReference>
<reference evidence="2 3" key="1">
    <citation type="submission" date="2011-05" db="EMBL/GenBank/DDBJ databases">
        <title>Whole genome sequence of Microlunatus phosphovorus NM-1.</title>
        <authorList>
            <person name="Hosoyama A."/>
            <person name="Sasaki K."/>
            <person name="Harada T."/>
            <person name="Igarashi R."/>
            <person name="Kawakoshi A."/>
            <person name="Sasagawa M."/>
            <person name="Fukada J."/>
            <person name="Nakamura S."/>
            <person name="Katano Y."/>
            <person name="Hanada S."/>
            <person name="Kamagata Y."/>
            <person name="Nakamura N."/>
            <person name="Yamazaki S."/>
            <person name="Fujita N."/>
        </authorList>
    </citation>
    <scope>NUCLEOTIDE SEQUENCE [LARGE SCALE GENOMIC DNA]</scope>
    <source>
        <strain evidence="3">ATCC 700054 / DSM 10555 / JCM 9379 / NBRC 101784 / NCIMB 13414 / VKM Ac-1990 / NM-1</strain>
    </source>
</reference>
<name>F5XNP8_MICPN</name>
<dbReference type="STRING" id="1032480.MLP_11480"/>
<evidence type="ECO:0000313" key="2">
    <source>
        <dbReference type="EMBL" id="BAK34162.1"/>
    </source>
</evidence>
<dbReference type="AlphaFoldDB" id="F5XNP8"/>
<dbReference type="Proteomes" id="UP000007947">
    <property type="component" value="Chromosome"/>
</dbReference>
<feature type="region of interest" description="Disordered" evidence="1">
    <location>
        <begin position="44"/>
        <end position="72"/>
    </location>
</feature>
<organism evidence="2 3">
    <name type="scientific">Microlunatus phosphovorus (strain ATCC 700054 / DSM 10555 / JCM 9379 / NBRC 101784 / NCIMB 13414 / VKM Ac-1990 / NM-1)</name>
    <dbReference type="NCBI Taxonomy" id="1032480"/>
    <lineage>
        <taxon>Bacteria</taxon>
        <taxon>Bacillati</taxon>
        <taxon>Actinomycetota</taxon>
        <taxon>Actinomycetes</taxon>
        <taxon>Propionibacteriales</taxon>
        <taxon>Propionibacteriaceae</taxon>
        <taxon>Microlunatus</taxon>
    </lineage>
</organism>
<gene>
    <name evidence="2" type="ordered locus">MLP_11480</name>
</gene>
<dbReference type="KEGG" id="mph:MLP_11480"/>
<proteinExistence type="predicted"/>
<protein>
    <submittedName>
        <fullName evidence="2">Uncharacterized protein</fullName>
    </submittedName>
</protein>
<evidence type="ECO:0000256" key="1">
    <source>
        <dbReference type="SAM" id="MobiDB-lite"/>
    </source>
</evidence>
<sequence>MANDDPRTPNSIVCWAWYPVAIAWTARTRAQQRNLPIAIRQRPSTGRTKSIDMPDWSQPVYSFAPTPAPERPRRTVMRDRATGLRLAGADPANPIDAEVSFDGTNVTDAAPINILLVRLHDKEWAGLSPDKDGEPVTLNVANWSGQPLGLPGSAVLHEWRCLPKSAIHPWTDYPSLTSEIVRWIARTADPDGVNLIGMLVPQEVGLGIGIQVADLTKSQWPAHLWPLIQPSARAEHLTIPGLDLGWDSLHRGYRVGSR</sequence>
<evidence type="ECO:0000313" key="3">
    <source>
        <dbReference type="Proteomes" id="UP000007947"/>
    </source>
</evidence>